<dbReference type="GO" id="GO:0009279">
    <property type="term" value="C:cell outer membrane"/>
    <property type="evidence" value="ECO:0007669"/>
    <property type="project" value="UniProtKB-SubCell"/>
</dbReference>
<keyword evidence="4 10" id="KW-0812">Transmembrane</keyword>
<evidence type="ECO:0000256" key="9">
    <source>
        <dbReference type="ARBA" id="ARBA00023237"/>
    </source>
</evidence>
<keyword evidence="2 10" id="KW-0813">Transport</keyword>
<evidence type="ECO:0000256" key="3">
    <source>
        <dbReference type="ARBA" id="ARBA00022452"/>
    </source>
</evidence>
<evidence type="ECO:0000256" key="10">
    <source>
        <dbReference type="PROSITE-ProRule" id="PRU01360"/>
    </source>
</evidence>
<dbReference type="AlphaFoldDB" id="A0A5M6IR71"/>
<keyword evidence="8 15" id="KW-0675">Receptor</keyword>
<evidence type="ECO:0000256" key="7">
    <source>
        <dbReference type="ARBA" id="ARBA00023136"/>
    </source>
</evidence>
<dbReference type="GO" id="GO:0015344">
    <property type="term" value="F:siderophore uptake transmembrane transporter activity"/>
    <property type="evidence" value="ECO:0007669"/>
    <property type="project" value="TreeGrafter"/>
</dbReference>
<evidence type="ECO:0000256" key="12">
    <source>
        <dbReference type="SAM" id="SignalP"/>
    </source>
</evidence>
<comment type="subcellular location">
    <subcellularLocation>
        <location evidence="1 10">Cell outer membrane</location>
        <topology evidence="1 10">Multi-pass membrane protein</topology>
    </subcellularLocation>
</comment>
<evidence type="ECO:0000259" key="14">
    <source>
        <dbReference type="Pfam" id="PF07715"/>
    </source>
</evidence>
<keyword evidence="16" id="KW-1185">Reference proteome</keyword>
<protein>
    <submittedName>
        <fullName evidence="15">TonB-dependent receptor plug domain-containing protein</fullName>
    </submittedName>
</protein>
<dbReference type="Gene3D" id="2.170.130.10">
    <property type="entry name" value="TonB-dependent receptor, plug domain"/>
    <property type="match status" value="1"/>
</dbReference>
<keyword evidence="6 11" id="KW-0798">TonB box</keyword>
<comment type="caution">
    <text evidence="15">The sequence shown here is derived from an EMBL/GenBank/DDBJ whole genome shotgun (WGS) entry which is preliminary data.</text>
</comment>
<evidence type="ECO:0000256" key="6">
    <source>
        <dbReference type="ARBA" id="ARBA00023077"/>
    </source>
</evidence>
<keyword evidence="7 10" id="KW-0472">Membrane</keyword>
<evidence type="ECO:0000256" key="1">
    <source>
        <dbReference type="ARBA" id="ARBA00004571"/>
    </source>
</evidence>
<proteinExistence type="inferred from homology"/>
<organism evidence="15 16">
    <name type="scientific">Rhodovastum atsumiense</name>
    <dbReference type="NCBI Taxonomy" id="504468"/>
    <lineage>
        <taxon>Bacteria</taxon>
        <taxon>Pseudomonadati</taxon>
        <taxon>Pseudomonadota</taxon>
        <taxon>Alphaproteobacteria</taxon>
        <taxon>Acetobacterales</taxon>
        <taxon>Acetobacteraceae</taxon>
        <taxon>Rhodovastum</taxon>
    </lineage>
</organism>
<dbReference type="PANTHER" id="PTHR30069:SF29">
    <property type="entry name" value="HEMOGLOBIN AND HEMOGLOBIN-HAPTOGLOBIN-BINDING PROTEIN 1-RELATED"/>
    <property type="match status" value="1"/>
</dbReference>
<evidence type="ECO:0000313" key="16">
    <source>
        <dbReference type="Proteomes" id="UP000325255"/>
    </source>
</evidence>
<dbReference type="Proteomes" id="UP000325255">
    <property type="component" value="Unassembled WGS sequence"/>
</dbReference>
<dbReference type="InterPro" id="IPR012910">
    <property type="entry name" value="Plug_dom"/>
</dbReference>
<accession>A0A5M6IR71</accession>
<feature type="signal peptide" evidence="12">
    <location>
        <begin position="1"/>
        <end position="20"/>
    </location>
</feature>
<sequence>MRAPLLLAALLVLTGAPGLAAAQGLDRSALEQLFGEPVTTSATGKPQRASDVPVAMDIITAAQIRRSGAHDIPGVLARYTTLDVMRFTPDDYAVGVRGYATPNVPRLLVLVDGRQVYLDDYGRTLWSAIPVQLSEIRQIEVVRGPNSALFGFNAAAGVINIVTWDPGYDRVNTVVLRGGSGAYGELSGVATTPLPGNGGLRISTGLRRQDRFAHGYASADDRVDPANAQVASTATFGLGGAVRAGLDASYVTTRTGQVDTNFISRNQAEVWSLRGRITADTGQGLIDASVYHNGFGYRIAGTPAWQQGTTVIELSDTIKVGAAHTLRPFVQYRRNELQESAAWTFAGGLVSGSPVGVGYQVASVGGMWNWALADSLESTVALRYDRLWLHGRGYDGPGQPFSDADYNRRGFGTLAWNAALVWKPGPLDSVRLSAARGIQPPTLLDLGMRVNFGSFVSGGSPFAPTTVVDDYEIGYRRRLERLATDLDLTAFTQANRALSSTLDGQALVLPPAVAVPTLVPVSLGTSHVAGVEVGVTTHPGPQLEVGLKYRGAFTSGRLMPAYIEYQRASPRHIATAHVGWTHGNWEADLFARYGSSAAGYRMSATGIALVTVKDCVSASARVAYRITPKLIVALEGDDVLQARQAQGIGTLVERRVYLSLRADF</sequence>
<dbReference type="GO" id="GO:0044718">
    <property type="term" value="P:siderophore transmembrane transport"/>
    <property type="evidence" value="ECO:0007669"/>
    <property type="project" value="TreeGrafter"/>
</dbReference>
<evidence type="ECO:0000256" key="5">
    <source>
        <dbReference type="ARBA" id="ARBA00022729"/>
    </source>
</evidence>
<dbReference type="InterPro" id="IPR000531">
    <property type="entry name" value="Beta-barrel_TonB"/>
</dbReference>
<dbReference type="InterPro" id="IPR036942">
    <property type="entry name" value="Beta-barrel_TonB_sf"/>
</dbReference>
<dbReference type="PROSITE" id="PS52016">
    <property type="entry name" value="TONB_DEPENDENT_REC_3"/>
    <property type="match status" value="1"/>
</dbReference>
<gene>
    <name evidence="15" type="ORF">F1189_19485</name>
</gene>
<feature type="chain" id="PRO_5024353711" evidence="12">
    <location>
        <begin position="21"/>
        <end position="664"/>
    </location>
</feature>
<keyword evidence="9 10" id="KW-0998">Cell outer membrane</keyword>
<dbReference type="Pfam" id="PF07715">
    <property type="entry name" value="Plug"/>
    <property type="match status" value="1"/>
</dbReference>
<feature type="domain" description="TonB-dependent receptor-like beta-barrel" evidence="13">
    <location>
        <begin position="184"/>
        <end position="635"/>
    </location>
</feature>
<reference evidence="15 16" key="1">
    <citation type="submission" date="2019-09" db="EMBL/GenBank/DDBJ databases">
        <title>Genome sequence of Rhodovastum atsumiense, a diverse member of the Acetobacteraceae family of non-sulfur purple photosynthetic bacteria.</title>
        <authorList>
            <person name="Meyer T."/>
            <person name="Kyndt J."/>
        </authorList>
    </citation>
    <scope>NUCLEOTIDE SEQUENCE [LARGE SCALE GENOMIC DNA]</scope>
    <source>
        <strain evidence="15 16">DSM 21279</strain>
    </source>
</reference>
<evidence type="ECO:0000256" key="11">
    <source>
        <dbReference type="RuleBase" id="RU003357"/>
    </source>
</evidence>
<evidence type="ECO:0000256" key="2">
    <source>
        <dbReference type="ARBA" id="ARBA00022448"/>
    </source>
</evidence>
<evidence type="ECO:0000256" key="8">
    <source>
        <dbReference type="ARBA" id="ARBA00023170"/>
    </source>
</evidence>
<keyword evidence="3 10" id="KW-1134">Transmembrane beta strand</keyword>
<dbReference type="SUPFAM" id="SSF56935">
    <property type="entry name" value="Porins"/>
    <property type="match status" value="1"/>
</dbReference>
<dbReference type="PANTHER" id="PTHR30069">
    <property type="entry name" value="TONB-DEPENDENT OUTER MEMBRANE RECEPTOR"/>
    <property type="match status" value="1"/>
</dbReference>
<comment type="similarity">
    <text evidence="10 11">Belongs to the TonB-dependent receptor family.</text>
</comment>
<evidence type="ECO:0000313" key="15">
    <source>
        <dbReference type="EMBL" id="KAA5610409.1"/>
    </source>
</evidence>
<dbReference type="OrthoDB" id="7582244at2"/>
<evidence type="ECO:0000259" key="13">
    <source>
        <dbReference type="Pfam" id="PF00593"/>
    </source>
</evidence>
<dbReference type="InterPro" id="IPR039426">
    <property type="entry name" value="TonB-dep_rcpt-like"/>
</dbReference>
<evidence type="ECO:0000256" key="4">
    <source>
        <dbReference type="ARBA" id="ARBA00022692"/>
    </source>
</evidence>
<feature type="domain" description="TonB-dependent receptor plug" evidence="14">
    <location>
        <begin position="49"/>
        <end position="158"/>
    </location>
</feature>
<name>A0A5M6IR71_9PROT</name>
<dbReference type="Gene3D" id="2.40.170.20">
    <property type="entry name" value="TonB-dependent receptor, beta-barrel domain"/>
    <property type="match status" value="1"/>
</dbReference>
<dbReference type="Pfam" id="PF00593">
    <property type="entry name" value="TonB_dep_Rec_b-barrel"/>
    <property type="match status" value="1"/>
</dbReference>
<dbReference type="InterPro" id="IPR037066">
    <property type="entry name" value="Plug_dom_sf"/>
</dbReference>
<dbReference type="EMBL" id="VWPK01000033">
    <property type="protein sequence ID" value="KAA5610409.1"/>
    <property type="molecule type" value="Genomic_DNA"/>
</dbReference>
<dbReference type="RefSeq" id="WP_150042539.1">
    <property type="nucleotide sequence ID" value="NZ_OW485601.1"/>
</dbReference>
<keyword evidence="5 12" id="KW-0732">Signal</keyword>